<keyword evidence="1" id="KW-0677">Repeat</keyword>
<dbReference type="Pfam" id="PF01520">
    <property type="entry name" value="Amidase_3"/>
    <property type="match status" value="1"/>
</dbReference>
<evidence type="ECO:0000259" key="3">
    <source>
        <dbReference type="PROSITE" id="PS51272"/>
    </source>
</evidence>
<dbReference type="PANTHER" id="PTHR30404:SF0">
    <property type="entry name" value="N-ACETYLMURAMOYL-L-ALANINE AMIDASE AMIC"/>
    <property type="match status" value="1"/>
</dbReference>
<dbReference type="InterPro" id="IPR002508">
    <property type="entry name" value="MurNAc-LAA_cat"/>
</dbReference>
<dbReference type="GO" id="GO:0009253">
    <property type="term" value="P:peptidoglycan catabolic process"/>
    <property type="evidence" value="ECO:0007669"/>
    <property type="project" value="InterPro"/>
</dbReference>
<dbReference type="KEGG" id="pfaa:MM59RIKEN_07170"/>
<proteinExistence type="predicted"/>
<dbReference type="CDD" id="cd02696">
    <property type="entry name" value="MurNAc-LAA"/>
    <property type="match status" value="1"/>
</dbReference>
<name>A0A810Q4Z7_9FIRM</name>
<evidence type="ECO:0000256" key="2">
    <source>
        <dbReference type="ARBA" id="ARBA00022801"/>
    </source>
</evidence>
<gene>
    <name evidence="4" type="ORF">MM59RIKEN_07170</name>
</gene>
<keyword evidence="5" id="KW-1185">Reference proteome</keyword>
<keyword evidence="2" id="KW-0378">Hydrolase</keyword>
<dbReference type="EMBL" id="AP023420">
    <property type="protein sequence ID" value="BCK83398.1"/>
    <property type="molecule type" value="Genomic_DNA"/>
</dbReference>
<dbReference type="SUPFAM" id="SSF53187">
    <property type="entry name" value="Zn-dependent exopeptidases"/>
    <property type="match status" value="1"/>
</dbReference>
<organism evidence="4 5">
    <name type="scientific">Pusillibacter faecalis</name>
    <dbReference type="NCBI Taxonomy" id="2714358"/>
    <lineage>
        <taxon>Bacteria</taxon>
        <taxon>Bacillati</taxon>
        <taxon>Bacillota</taxon>
        <taxon>Clostridia</taxon>
        <taxon>Eubacteriales</taxon>
        <taxon>Oscillospiraceae</taxon>
        <taxon>Pusillibacter</taxon>
    </lineage>
</organism>
<dbReference type="Pfam" id="PF09992">
    <property type="entry name" value="NAGPA"/>
    <property type="match status" value="1"/>
</dbReference>
<dbReference type="AlphaFoldDB" id="A0A810Q4Z7"/>
<evidence type="ECO:0000313" key="4">
    <source>
        <dbReference type="EMBL" id="BCK83398.1"/>
    </source>
</evidence>
<dbReference type="RefSeq" id="WP_213542663.1">
    <property type="nucleotide sequence ID" value="NZ_AP023420.1"/>
</dbReference>
<dbReference type="InterPro" id="IPR050695">
    <property type="entry name" value="N-acetylmuramoyl_amidase_3"/>
</dbReference>
<dbReference type="InterPro" id="IPR018711">
    <property type="entry name" value="NAGPA"/>
</dbReference>
<dbReference type="Gene3D" id="3.40.630.40">
    <property type="entry name" value="Zn-dependent exopeptidases"/>
    <property type="match status" value="1"/>
</dbReference>
<dbReference type="InterPro" id="IPR001119">
    <property type="entry name" value="SLH_dom"/>
</dbReference>
<dbReference type="PANTHER" id="PTHR30404">
    <property type="entry name" value="N-ACETYLMURAMOYL-L-ALANINE AMIDASE"/>
    <property type="match status" value="1"/>
</dbReference>
<evidence type="ECO:0000256" key="1">
    <source>
        <dbReference type="ARBA" id="ARBA00022737"/>
    </source>
</evidence>
<dbReference type="SMART" id="SM00646">
    <property type="entry name" value="Ami_3"/>
    <property type="match status" value="1"/>
</dbReference>
<evidence type="ECO:0000313" key="5">
    <source>
        <dbReference type="Proteomes" id="UP000679848"/>
    </source>
</evidence>
<dbReference type="PROSITE" id="PS51272">
    <property type="entry name" value="SLH"/>
    <property type="match status" value="1"/>
</dbReference>
<sequence length="444" mass="48221">MPDHLAVTIPLKDIQRIQLYINTARRSLSQIQRETGADYILNGTLYNMSTFVPNCHLKADGKVLCKPDYTVSGYSWNDGPDISMDTLPDASQRNYITCTPLIVSGKPLSKLIYDEGQGGKRGRSAIGVKDGSLALYCTRDGGSMTRTPKALRDDLAAAGWDSAVMLDGGGSSQCYFKGAVIQSSRAVHDLILVYLKKGETTVEKKKVVLDPGHDAGNLANKSPDGTYYEHEFALDMGKRIQSILERHSIAVTMTRTGGGEVSLAQRCAIANAIKDLDLFVSLHSNAAGDGGWSSASGWSAYVYKTSGSGYEAAKDILEAVKDAGITVRSTPIVADPSLYVLKGTVAPAVLIEHGFHTNQADAANLKNSAYRQKLAEAEAKGILNYLGIAWKEETVDKPSESDLAVQWVRENGIMLGNTNGDMMLDQPVTRRQFAVMLYRYHNLK</sequence>
<dbReference type="GO" id="GO:0008745">
    <property type="term" value="F:N-acetylmuramoyl-L-alanine amidase activity"/>
    <property type="evidence" value="ECO:0007669"/>
    <property type="project" value="InterPro"/>
</dbReference>
<reference evidence="4" key="1">
    <citation type="submission" date="2020-09" db="EMBL/GenBank/DDBJ databases">
        <title>New species isolated from human feces.</title>
        <authorList>
            <person name="Kitahara M."/>
            <person name="Shigeno Y."/>
            <person name="Shime M."/>
            <person name="Matsumoto Y."/>
            <person name="Nakamura S."/>
            <person name="Motooka D."/>
            <person name="Fukuoka S."/>
            <person name="Nishikawa H."/>
            <person name="Benno Y."/>
        </authorList>
    </citation>
    <scope>NUCLEOTIDE SEQUENCE</scope>
    <source>
        <strain evidence="4">MM59</strain>
    </source>
</reference>
<protein>
    <recommendedName>
        <fullName evidence="3">SLH domain-containing protein</fullName>
    </recommendedName>
</protein>
<feature type="domain" description="SLH" evidence="3">
    <location>
        <begin position="388"/>
        <end position="444"/>
    </location>
</feature>
<accession>A0A810Q4Z7</accession>
<dbReference type="Proteomes" id="UP000679848">
    <property type="component" value="Chromosome"/>
</dbReference>
<dbReference type="GO" id="GO:0030288">
    <property type="term" value="C:outer membrane-bounded periplasmic space"/>
    <property type="evidence" value="ECO:0007669"/>
    <property type="project" value="TreeGrafter"/>
</dbReference>